<organism evidence="1 2">
    <name type="scientific">Mya arenaria</name>
    <name type="common">Soft-shell clam</name>
    <dbReference type="NCBI Taxonomy" id="6604"/>
    <lineage>
        <taxon>Eukaryota</taxon>
        <taxon>Metazoa</taxon>
        <taxon>Spiralia</taxon>
        <taxon>Lophotrochozoa</taxon>
        <taxon>Mollusca</taxon>
        <taxon>Bivalvia</taxon>
        <taxon>Autobranchia</taxon>
        <taxon>Heteroconchia</taxon>
        <taxon>Euheterodonta</taxon>
        <taxon>Imparidentia</taxon>
        <taxon>Neoheterodontei</taxon>
        <taxon>Myida</taxon>
        <taxon>Myoidea</taxon>
        <taxon>Myidae</taxon>
        <taxon>Mya</taxon>
    </lineage>
</organism>
<proteinExistence type="predicted"/>
<reference evidence="1" key="1">
    <citation type="submission" date="2022-11" db="EMBL/GenBank/DDBJ databases">
        <title>Centuries of genome instability and evolution in soft-shell clam transmissible cancer (bioRxiv).</title>
        <authorList>
            <person name="Hart S.F.M."/>
            <person name="Yonemitsu M.A."/>
            <person name="Giersch R.M."/>
            <person name="Beal B.F."/>
            <person name="Arriagada G."/>
            <person name="Davis B.W."/>
            <person name="Ostrander E.A."/>
            <person name="Goff S.P."/>
            <person name="Metzger M.J."/>
        </authorList>
    </citation>
    <scope>NUCLEOTIDE SEQUENCE</scope>
    <source>
        <strain evidence="1">MELC-2E11</strain>
        <tissue evidence="1">Siphon/mantle</tissue>
    </source>
</reference>
<gene>
    <name evidence="1" type="ORF">MAR_020122</name>
</gene>
<sequence length="82" mass="9658">MATNRQDNVQCLETSMENKENKCHPMKGPIFCEPCQYDESFEEVTGFCVTCSDFHEQLRNDSKLATMFRLLSFIYNTEKQIY</sequence>
<accession>A0ABY7E416</accession>
<dbReference type="Proteomes" id="UP001164746">
    <property type="component" value="Chromosome 5"/>
</dbReference>
<evidence type="ECO:0000313" key="2">
    <source>
        <dbReference type="Proteomes" id="UP001164746"/>
    </source>
</evidence>
<dbReference type="EMBL" id="CP111016">
    <property type="protein sequence ID" value="WAR04753.1"/>
    <property type="molecule type" value="Genomic_DNA"/>
</dbReference>
<protein>
    <submittedName>
        <fullName evidence="1">Uncharacterized protein</fullName>
    </submittedName>
</protein>
<keyword evidence="2" id="KW-1185">Reference proteome</keyword>
<evidence type="ECO:0000313" key="1">
    <source>
        <dbReference type="EMBL" id="WAR04753.1"/>
    </source>
</evidence>
<name>A0ABY7E416_MYAAR</name>